<evidence type="ECO:0000313" key="1">
    <source>
        <dbReference type="EMBL" id="UVW34227.1"/>
    </source>
</evidence>
<evidence type="ECO:0000313" key="2">
    <source>
        <dbReference type="Proteomes" id="UP001059934"/>
    </source>
</evidence>
<evidence type="ECO:0008006" key="3">
    <source>
        <dbReference type="Google" id="ProtNLM"/>
    </source>
</evidence>
<protein>
    <recommendedName>
        <fullName evidence="3">Preprotein translocase subunit YajC</fullName>
    </recommendedName>
</protein>
<dbReference type="EMBL" id="CP103416">
    <property type="protein sequence ID" value="UVW34227.1"/>
    <property type="molecule type" value="Genomic_DNA"/>
</dbReference>
<keyword evidence="2" id="KW-1185">Reference proteome</keyword>
<sequence>MTWLLIVLGVAVVISPLMWFRQSPRQKLISELRRSAGSAGLQVSLHRRPDAREEETRLECVCYRIPWLDGDCRQNWVLHRFSARGWDSVCPGWLWTLNQAAPQWDELLADQMDDFPAGVSALVATDAGIGVIWNEREDAADLEKIVDKLKKFQHQAKEICR</sequence>
<dbReference type="Proteomes" id="UP001059934">
    <property type="component" value="Chromosome"/>
</dbReference>
<gene>
    <name evidence="1" type="ORF">NYF23_09350</name>
</gene>
<organism evidence="1 2">
    <name type="scientific">SAR92 clade bacterium H455</name>
    <dbReference type="NCBI Taxonomy" id="2974818"/>
    <lineage>
        <taxon>Bacteria</taxon>
        <taxon>Pseudomonadati</taxon>
        <taxon>Pseudomonadota</taxon>
        <taxon>Gammaproteobacteria</taxon>
        <taxon>Cellvibrionales</taxon>
        <taxon>Porticoccaceae</taxon>
        <taxon>SAR92 clade</taxon>
    </lineage>
</organism>
<reference evidence="1" key="1">
    <citation type="submission" date="2022-08" db="EMBL/GenBank/DDBJ databases">
        <title>Catabolic pathway analysis in culturable SAR92 clade bacteria reveals their overlooked roles in DMSP degradation in coastal seas.</title>
        <authorList>
            <person name="He X."/>
            <person name="Zhang X."/>
            <person name="Zhang Y."/>
        </authorList>
    </citation>
    <scope>NUCLEOTIDE SEQUENCE</scope>
    <source>
        <strain evidence="1">H455</strain>
    </source>
</reference>
<accession>A0ABY5TK33</accession>
<proteinExistence type="predicted"/>
<name>A0ABY5TK33_9GAMM</name>